<dbReference type="Pfam" id="PF06999">
    <property type="entry name" value="Suc_Fer-like"/>
    <property type="match status" value="1"/>
</dbReference>
<proteinExistence type="predicted"/>
<dbReference type="SUPFAM" id="SSF51658">
    <property type="entry name" value="Xylose isomerase-like"/>
    <property type="match status" value="1"/>
</dbReference>
<dbReference type="InterPro" id="IPR036249">
    <property type="entry name" value="Thioredoxin-like_sf"/>
</dbReference>
<dbReference type="InterPro" id="IPR036237">
    <property type="entry name" value="Xyl_isomerase-like_sf"/>
</dbReference>
<dbReference type="Gene3D" id="3.20.20.150">
    <property type="entry name" value="Divalent-metal-dependent TIM barrel enzymes"/>
    <property type="match status" value="1"/>
</dbReference>
<dbReference type="Proteomes" id="UP001303236">
    <property type="component" value="Chromosome"/>
</dbReference>
<sequence length="612" mass="66643">MTSLPAIACTVRPWAQFPLQRALHGIRTAGFNAVALPVHGVTEVITPDTPAAGAEEIGALIRDHGLRLLVLSHAADLDRGDDRALGALRRQIDHCARLEVPTLVDMGCPELTHGARYLRLMAAAAPYAAAHGVTIAVKPHGGLTRTAADTLSVVERVGHDAFRACWDAGNLVHYGGEPPARGLAELAPYIAAVGVRDHPVRGRYRATTTGGMPPAITPGDGIVDFTELYRTLRAHGFTGPSAVESVTRLGTLEELDSEADRARRNLLDAMAGRVPDRPEPARTIPARQSCSLVARTAAEDPIGTARPFDRFLMLELPLPWPPGMGTPVWETDRVPAPLRAALRTATRRTGERGLTMKTFAAAPDPEYSTPGLIRIIRFDRAPGPAAPLARTEHHIPTDRAPALIDGLFTDDPAALTPFAQYRDPTPHRDLVVCTHASVDACCGTLGYPFFQQLRRTHGSTGTVRVWRISSFGGHRFAPTLVDFPEGRVWGNLTQARMDQLVNRTGDPADLMDLYRGWACLPHPGEQVLERELFRTYGWDWPAHHLSLHPTADAHYRLTAHDPRSGTTRHHTAELHPLGPRPVLIGCDRTAGEIQRYTASLNPRTPPSHSRPC</sequence>
<protein>
    <submittedName>
        <fullName evidence="2">TIM barrel protein</fullName>
    </submittedName>
</protein>
<dbReference type="CDD" id="cd03062">
    <property type="entry name" value="TRX_Fd_Sucrase"/>
    <property type="match status" value="1"/>
</dbReference>
<organism evidence="2 3">
    <name type="scientific">Streptomyces durocortorensis</name>
    <dbReference type="NCBI Taxonomy" id="2811104"/>
    <lineage>
        <taxon>Bacteria</taxon>
        <taxon>Bacillati</taxon>
        <taxon>Actinomycetota</taxon>
        <taxon>Actinomycetes</taxon>
        <taxon>Kitasatosporales</taxon>
        <taxon>Streptomycetaceae</taxon>
        <taxon>Streptomyces</taxon>
    </lineage>
</organism>
<dbReference type="InterPro" id="IPR050312">
    <property type="entry name" value="IolE/XylAMocC-like"/>
</dbReference>
<feature type="domain" description="Xylose isomerase-like TIM barrel" evidence="1">
    <location>
        <begin position="26"/>
        <end position="249"/>
    </location>
</feature>
<dbReference type="Gene3D" id="3.40.30.10">
    <property type="entry name" value="Glutaredoxin"/>
    <property type="match status" value="1"/>
</dbReference>
<name>A0ABY9VWF9_9ACTN</name>
<dbReference type="InterPro" id="IPR009737">
    <property type="entry name" value="Aim32/Apd1-like"/>
</dbReference>
<dbReference type="SUPFAM" id="SSF52833">
    <property type="entry name" value="Thioredoxin-like"/>
    <property type="match status" value="1"/>
</dbReference>
<reference evidence="2 3" key="1">
    <citation type="submission" date="2023-09" db="EMBL/GenBank/DDBJ databases">
        <title>Genome completion map analysis of the actinomycetes C11-1.</title>
        <authorList>
            <person name="Qin P."/>
            <person name="Guan P."/>
        </authorList>
    </citation>
    <scope>NUCLEOTIDE SEQUENCE [LARGE SCALE GENOMIC DNA]</scope>
    <source>
        <strain evidence="2 3">C11-1</strain>
    </source>
</reference>
<dbReference type="PANTHER" id="PTHR12110">
    <property type="entry name" value="HYDROXYPYRUVATE ISOMERASE"/>
    <property type="match status" value="1"/>
</dbReference>
<evidence type="ECO:0000259" key="1">
    <source>
        <dbReference type="Pfam" id="PF01261"/>
    </source>
</evidence>
<keyword evidence="3" id="KW-1185">Reference proteome</keyword>
<gene>
    <name evidence="2" type="ORF">RI138_16215</name>
</gene>
<evidence type="ECO:0000313" key="3">
    <source>
        <dbReference type="Proteomes" id="UP001303236"/>
    </source>
</evidence>
<dbReference type="InterPro" id="IPR013022">
    <property type="entry name" value="Xyl_isomerase-like_TIM-brl"/>
</dbReference>
<dbReference type="Pfam" id="PF01261">
    <property type="entry name" value="AP_endonuc_2"/>
    <property type="match status" value="1"/>
</dbReference>
<evidence type="ECO:0000313" key="2">
    <source>
        <dbReference type="EMBL" id="WNF28256.1"/>
    </source>
</evidence>
<accession>A0ABY9VWF9</accession>
<dbReference type="EMBL" id="CP134500">
    <property type="protein sequence ID" value="WNF28256.1"/>
    <property type="molecule type" value="Genomic_DNA"/>
</dbReference>